<evidence type="ECO:0000313" key="3">
    <source>
        <dbReference type="EMBL" id="UPM52805.1"/>
    </source>
</evidence>
<keyword evidence="1" id="KW-0812">Transmembrane</keyword>
<dbReference type="PANTHER" id="PTHR30590:SF2">
    <property type="entry name" value="INNER MEMBRANE PROTEIN"/>
    <property type="match status" value="1"/>
</dbReference>
<feature type="transmembrane region" description="Helical" evidence="1">
    <location>
        <begin position="256"/>
        <end position="275"/>
    </location>
</feature>
<feature type="transmembrane region" description="Helical" evidence="1">
    <location>
        <begin position="118"/>
        <end position="136"/>
    </location>
</feature>
<organism evidence="3 4">
    <name type="scientific">Gottfriedia acidiceleris</name>
    <dbReference type="NCBI Taxonomy" id="371036"/>
    <lineage>
        <taxon>Bacteria</taxon>
        <taxon>Bacillati</taxon>
        <taxon>Bacillota</taxon>
        <taxon>Bacilli</taxon>
        <taxon>Bacillales</taxon>
        <taxon>Bacillaceae</taxon>
        <taxon>Gottfriedia</taxon>
    </lineage>
</organism>
<feature type="transmembrane region" description="Helical" evidence="1">
    <location>
        <begin position="210"/>
        <end position="236"/>
    </location>
</feature>
<evidence type="ECO:0000259" key="2">
    <source>
        <dbReference type="Pfam" id="PF04235"/>
    </source>
</evidence>
<name>A0ABY4JKF6_9BACI</name>
<feature type="transmembrane region" description="Helical" evidence="1">
    <location>
        <begin position="287"/>
        <end position="310"/>
    </location>
</feature>
<keyword evidence="1" id="KW-1133">Transmembrane helix</keyword>
<evidence type="ECO:0000313" key="4">
    <source>
        <dbReference type="Proteomes" id="UP000830639"/>
    </source>
</evidence>
<dbReference type="PANTHER" id="PTHR30590">
    <property type="entry name" value="INNER MEMBRANE PROTEIN"/>
    <property type="match status" value="1"/>
</dbReference>
<feature type="transmembrane region" description="Helical" evidence="1">
    <location>
        <begin position="355"/>
        <end position="374"/>
    </location>
</feature>
<sequence length="404" mass="46515">MEKRMVSSENRIDILDAIRGFALYGIFTINIASFTIGGPPGFVKSSNEIDNWMTTILLLLVESKFFTLFSFLFGVGFSIQLINANIKNKLFILQFTRRLFGLFLFGLAHIYFLWDGDILLLYALVGGILLLFRNSSEKKLIKWVGGLLIIPICLLTIVLIGITVLRNIPEYGIQIHHIDVSFLNEFKKGQIESNNPLTTSSFFEAAKERIVGYIGIFPLLFSRIPSVLSMFLLGYFVGKKGYLYDIEKNKQLVSKIAKWGLVIGLSLNFIIIFMFETLPPLSSVIVLFFNQFLTGPILSLSFASCFILLFKNKRFNKFLKNFEYTGRLALSNYIFQSILYSILFYGYGLGLYEKISTWQAIAITFVIYTIQIYLSKLWLKYFRIGLLEWLWRVITKLEIQPIKR</sequence>
<dbReference type="EMBL" id="CP096034">
    <property type="protein sequence ID" value="UPM52805.1"/>
    <property type="molecule type" value="Genomic_DNA"/>
</dbReference>
<feature type="transmembrane region" description="Helical" evidence="1">
    <location>
        <begin position="21"/>
        <end position="43"/>
    </location>
</feature>
<feature type="domain" description="DUF418" evidence="2">
    <location>
        <begin position="238"/>
        <end position="396"/>
    </location>
</feature>
<evidence type="ECO:0000256" key="1">
    <source>
        <dbReference type="SAM" id="Phobius"/>
    </source>
</evidence>
<dbReference type="InterPro" id="IPR007349">
    <property type="entry name" value="DUF418"/>
</dbReference>
<keyword evidence="4" id="KW-1185">Reference proteome</keyword>
<proteinExistence type="predicted"/>
<feature type="transmembrane region" description="Helical" evidence="1">
    <location>
        <begin position="143"/>
        <end position="165"/>
    </location>
</feature>
<feature type="transmembrane region" description="Helical" evidence="1">
    <location>
        <begin position="330"/>
        <end position="349"/>
    </location>
</feature>
<feature type="transmembrane region" description="Helical" evidence="1">
    <location>
        <begin position="95"/>
        <end position="112"/>
    </location>
</feature>
<accession>A0ABY4JKF6</accession>
<protein>
    <submittedName>
        <fullName evidence="3">DUF418 domain-containing protein</fullName>
    </submittedName>
</protein>
<dbReference type="Proteomes" id="UP000830639">
    <property type="component" value="Chromosome"/>
</dbReference>
<dbReference type="RefSeq" id="WP_248266153.1">
    <property type="nucleotide sequence ID" value="NZ_CP096034.1"/>
</dbReference>
<feature type="transmembrane region" description="Helical" evidence="1">
    <location>
        <begin position="63"/>
        <end position="83"/>
    </location>
</feature>
<gene>
    <name evidence="3" type="ORF">MY490_13295</name>
</gene>
<dbReference type="Pfam" id="PF04235">
    <property type="entry name" value="DUF418"/>
    <property type="match status" value="1"/>
</dbReference>
<reference evidence="3 4" key="1">
    <citation type="submission" date="2022-04" db="EMBL/GenBank/DDBJ databases">
        <title>Mechanism of arsenic methylation and mitigation arsenic toxicity by Bacillus sp. LH14 from an Arsenic-Contaminated Paddy Soil.</title>
        <authorList>
            <person name="Wang D."/>
        </authorList>
    </citation>
    <scope>NUCLEOTIDE SEQUENCE [LARGE SCALE GENOMIC DNA]</scope>
    <source>
        <strain evidence="3 4">LH14</strain>
    </source>
</reference>
<keyword evidence="1" id="KW-0472">Membrane</keyword>
<dbReference type="InterPro" id="IPR052529">
    <property type="entry name" value="Bact_Transport_Assoc"/>
</dbReference>